<protein>
    <submittedName>
        <fullName evidence="1">Uncharacterized protein</fullName>
    </submittedName>
</protein>
<organism evidence="1">
    <name type="scientific">Anguilla anguilla</name>
    <name type="common">European freshwater eel</name>
    <name type="synonym">Muraena anguilla</name>
    <dbReference type="NCBI Taxonomy" id="7936"/>
    <lineage>
        <taxon>Eukaryota</taxon>
        <taxon>Metazoa</taxon>
        <taxon>Chordata</taxon>
        <taxon>Craniata</taxon>
        <taxon>Vertebrata</taxon>
        <taxon>Euteleostomi</taxon>
        <taxon>Actinopterygii</taxon>
        <taxon>Neopterygii</taxon>
        <taxon>Teleostei</taxon>
        <taxon>Anguilliformes</taxon>
        <taxon>Anguillidae</taxon>
        <taxon>Anguilla</taxon>
    </lineage>
</organism>
<evidence type="ECO:0000313" key="1">
    <source>
        <dbReference type="EMBL" id="JAH45271.1"/>
    </source>
</evidence>
<dbReference type="AlphaFoldDB" id="A0A0E9SVG3"/>
<proteinExistence type="predicted"/>
<accession>A0A0E9SVG3</accession>
<reference evidence="1" key="2">
    <citation type="journal article" date="2015" name="Fish Shellfish Immunol.">
        <title>Early steps in the European eel (Anguilla anguilla)-Vibrio vulnificus interaction in the gills: Role of the RtxA13 toxin.</title>
        <authorList>
            <person name="Callol A."/>
            <person name="Pajuelo D."/>
            <person name="Ebbesson L."/>
            <person name="Teles M."/>
            <person name="MacKenzie S."/>
            <person name="Amaro C."/>
        </authorList>
    </citation>
    <scope>NUCLEOTIDE SEQUENCE</scope>
</reference>
<dbReference type="EMBL" id="GBXM01063306">
    <property type="protein sequence ID" value="JAH45271.1"/>
    <property type="molecule type" value="Transcribed_RNA"/>
</dbReference>
<sequence length="29" mass="3237">MLELESDSLLFPVLLLELESDSLSFPVSL</sequence>
<name>A0A0E9SVG3_ANGAN</name>
<reference evidence="1" key="1">
    <citation type="submission" date="2014-11" db="EMBL/GenBank/DDBJ databases">
        <authorList>
            <person name="Amaro Gonzalez C."/>
        </authorList>
    </citation>
    <scope>NUCLEOTIDE SEQUENCE</scope>
</reference>